<accession>A0A3L8SC63</accession>
<keyword evidence="2" id="KW-1185">Reference proteome</keyword>
<dbReference type="AlphaFoldDB" id="A0A3L8SC63"/>
<gene>
    <name evidence="1" type="ORF">DV515_00009839</name>
</gene>
<protein>
    <submittedName>
        <fullName evidence="1">Uncharacterized protein</fullName>
    </submittedName>
</protein>
<proteinExistence type="predicted"/>
<dbReference type="Proteomes" id="UP000276834">
    <property type="component" value="Unassembled WGS sequence"/>
</dbReference>
<comment type="caution">
    <text evidence="1">The sequence shown here is derived from an EMBL/GenBank/DDBJ whole genome shotgun (WGS) entry which is preliminary data.</text>
</comment>
<sequence>MSATARVTTQLLQRSWWFVGWIFCLFQIIFPHELDETLSSLPCVGHFALPTEAAVPWLLQFLLLGEVVGAEVIPLPTCTETSVHLSDSENPAASKIQELSAALLWCDFLHSPMSCPCWPLLFFPELAVLTHW</sequence>
<name>A0A3L8SC63_CHLGU</name>
<dbReference type="EMBL" id="QUSF01000033">
    <property type="protein sequence ID" value="RLV99378.1"/>
    <property type="molecule type" value="Genomic_DNA"/>
</dbReference>
<organism evidence="1 2">
    <name type="scientific">Chloebia gouldiae</name>
    <name type="common">Gouldian finch</name>
    <name type="synonym">Erythrura gouldiae</name>
    <dbReference type="NCBI Taxonomy" id="44316"/>
    <lineage>
        <taxon>Eukaryota</taxon>
        <taxon>Metazoa</taxon>
        <taxon>Chordata</taxon>
        <taxon>Craniata</taxon>
        <taxon>Vertebrata</taxon>
        <taxon>Euteleostomi</taxon>
        <taxon>Archelosauria</taxon>
        <taxon>Archosauria</taxon>
        <taxon>Dinosauria</taxon>
        <taxon>Saurischia</taxon>
        <taxon>Theropoda</taxon>
        <taxon>Coelurosauria</taxon>
        <taxon>Aves</taxon>
        <taxon>Neognathae</taxon>
        <taxon>Neoaves</taxon>
        <taxon>Telluraves</taxon>
        <taxon>Australaves</taxon>
        <taxon>Passeriformes</taxon>
        <taxon>Passeroidea</taxon>
        <taxon>Passeridae</taxon>
        <taxon>Chloebia</taxon>
    </lineage>
</organism>
<evidence type="ECO:0000313" key="2">
    <source>
        <dbReference type="Proteomes" id="UP000276834"/>
    </source>
</evidence>
<reference evidence="1 2" key="1">
    <citation type="journal article" date="2018" name="Proc. R. Soc. B">
        <title>A non-coding region near Follistatin controls head colour polymorphism in the Gouldian finch.</title>
        <authorList>
            <person name="Toomey M.B."/>
            <person name="Marques C.I."/>
            <person name="Andrade P."/>
            <person name="Araujo P.M."/>
            <person name="Sabatino S."/>
            <person name="Gazda M.A."/>
            <person name="Afonso S."/>
            <person name="Lopes R.J."/>
            <person name="Corbo J.C."/>
            <person name="Carneiro M."/>
        </authorList>
    </citation>
    <scope>NUCLEOTIDE SEQUENCE [LARGE SCALE GENOMIC DNA]</scope>
    <source>
        <strain evidence="1">Red01</strain>
        <tissue evidence="1">Muscle</tissue>
    </source>
</reference>
<evidence type="ECO:0000313" key="1">
    <source>
        <dbReference type="EMBL" id="RLV99378.1"/>
    </source>
</evidence>